<dbReference type="VEuPathDB" id="PlasmoDB:AK88_02723"/>
<evidence type="ECO:0000259" key="4">
    <source>
        <dbReference type="Pfam" id="PF09687"/>
    </source>
</evidence>
<feature type="compositionally biased region" description="Polar residues" evidence="1">
    <location>
        <begin position="128"/>
        <end position="148"/>
    </location>
</feature>
<name>A0A0D9QL71_PLAFR</name>
<feature type="region of interest" description="Disordered" evidence="1">
    <location>
        <begin position="53"/>
        <end position="175"/>
    </location>
</feature>
<organism evidence="5 6">
    <name type="scientific">Plasmodium fragile</name>
    <dbReference type="NCBI Taxonomy" id="5857"/>
    <lineage>
        <taxon>Eukaryota</taxon>
        <taxon>Sar</taxon>
        <taxon>Alveolata</taxon>
        <taxon>Apicomplexa</taxon>
        <taxon>Aconoidasida</taxon>
        <taxon>Haemosporida</taxon>
        <taxon>Plasmodiidae</taxon>
        <taxon>Plasmodium</taxon>
        <taxon>Plasmodium (Plasmodium)</taxon>
    </lineage>
</organism>
<feature type="transmembrane region" description="Helical" evidence="2">
    <location>
        <begin position="196"/>
        <end position="218"/>
    </location>
</feature>
<proteinExistence type="predicted"/>
<sequence>MMFPVQLSIFSFILYSWQYPENVNEFGTSWNHTAKQNDTVGVRISRLLTVELDMQAPPPNNTLLTSPGKGQDKKVASGQKPGKSGKPKSKVGEAGSLPPSSQNEVQSENKEKKPKETTVKSGTDKQTPEQNKGPVSSSGGPVKTTATDGKSGKPDAKVGSQGLLVASEKKEQVENTPEIPRGLCSTLARTICRNKWWIPPTLAILGFYAAMLCMHSGLIGKLKYTGTSGAVGISLGAVTGSIGLMLLIMLIRFYYRRGKAKVQKKPLTDKILSKEDQKPQLPEKPETPKSPEAPKKPEVSEKQEAPKKTGESEKPKEPKKPEVSQKPETPKKPEIPEKYARSLSEESLLYDAYTFNDDEYILENYYPPENGYNGIDEAWYSEEEMPAMDTCVQCQIHSGPDEKYRYYSWPVMQQSNWEEEQYDNWIDDMMRELNPEWYSQPEEQEICSDPEEPQLDSSDRDKDKESNPQERNEDSSQRSSAVHAMQQSVPTVSYWRKHALEKYQRKLPRGCTIHDLPKNMTYNQTLNIAYTYLFWIHKNKALALYFYHGVHSERKYLAMVDYLKKWFFDFAEANNLPDKYRLKWWEVCKAELMLDLDFIQKKYEDSFSDIFDTKRAIYMWAVSFEDIVVRFNATVQEYIMRNKDKWMNILTERVKRYNAGPNGKRSTQGK</sequence>
<evidence type="ECO:0000313" key="6">
    <source>
        <dbReference type="Proteomes" id="UP000054561"/>
    </source>
</evidence>
<keyword evidence="2" id="KW-0812">Transmembrane</keyword>
<dbReference type="Pfam" id="PF09687">
    <property type="entry name" value="PRESAN"/>
    <property type="match status" value="1"/>
</dbReference>
<keyword evidence="3" id="KW-0732">Signal</keyword>
<accession>A0A0D9QL71</accession>
<protein>
    <recommendedName>
        <fullName evidence="4">Plasmodium RESA N-terminal domain-containing protein</fullName>
    </recommendedName>
</protein>
<dbReference type="Gene3D" id="6.10.280.180">
    <property type="entry name" value="Plasmodium RESA, N-terminal helical domain"/>
    <property type="match status" value="1"/>
</dbReference>
<evidence type="ECO:0000313" key="5">
    <source>
        <dbReference type="EMBL" id="KJP87557.1"/>
    </source>
</evidence>
<keyword evidence="2" id="KW-1133">Transmembrane helix</keyword>
<dbReference type="Proteomes" id="UP000054561">
    <property type="component" value="Unassembled WGS sequence"/>
</dbReference>
<dbReference type="GeneID" id="24268037"/>
<dbReference type="RefSeq" id="XP_012335771.1">
    <property type="nucleotide sequence ID" value="XM_012480348.1"/>
</dbReference>
<gene>
    <name evidence="5" type="ORF">AK88_02723</name>
</gene>
<feature type="compositionally biased region" description="Basic and acidic residues" evidence="1">
    <location>
        <begin position="107"/>
        <end position="127"/>
    </location>
</feature>
<feature type="compositionally biased region" description="Polar residues" evidence="1">
    <location>
        <begin position="477"/>
        <end position="488"/>
    </location>
</feature>
<dbReference type="InterPro" id="IPR044885">
    <property type="entry name" value="PRESA_N_sf"/>
</dbReference>
<dbReference type="EMBL" id="KQ001672">
    <property type="protein sequence ID" value="KJP87557.1"/>
    <property type="molecule type" value="Genomic_DNA"/>
</dbReference>
<evidence type="ECO:0000256" key="2">
    <source>
        <dbReference type="SAM" id="Phobius"/>
    </source>
</evidence>
<feature type="domain" description="Plasmodium RESA N-terminal" evidence="4">
    <location>
        <begin position="531"/>
        <end position="646"/>
    </location>
</feature>
<feature type="compositionally biased region" description="Basic and acidic residues" evidence="1">
    <location>
        <begin position="457"/>
        <end position="476"/>
    </location>
</feature>
<feature type="compositionally biased region" description="Acidic residues" evidence="1">
    <location>
        <begin position="442"/>
        <end position="454"/>
    </location>
</feature>
<feature type="chain" id="PRO_5002343811" description="Plasmodium RESA N-terminal domain-containing protein" evidence="3">
    <location>
        <begin position="19"/>
        <end position="670"/>
    </location>
</feature>
<dbReference type="OrthoDB" id="387679at2759"/>
<feature type="transmembrane region" description="Helical" evidence="2">
    <location>
        <begin position="230"/>
        <end position="255"/>
    </location>
</feature>
<keyword evidence="6" id="KW-1185">Reference proteome</keyword>
<evidence type="ECO:0000256" key="3">
    <source>
        <dbReference type="SAM" id="SignalP"/>
    </source>
</evidence>
<feature type="region of interest" description="Disordered" evidence="1">
    <location>
        <begin position="266"/>
        <end position="340"/>
    </location>
</feature>
<evidence type="ECO:0000256" key="1">
    <source>
        <dbReference type="SAM" id="MobiDB-lite"/>
    </source>
</evidence>
<feature type="region of interest" description="Disordered" evidence="1">
    <location>
        <begin position="440"/>
        <end position="488"/>
    </location>
</feature>
<dbReference type="AlphaFoldDB" id="A0A0D9QL71"/>
<reference evidence="5 6" key="1">
    <citation type="submission" date="2014-03" db="EMBL/GenBank/DDBJ databases">
        <title>The Genome Sequence of Plasmodium fragile nilgiri.</title>
        <authorList>
            <consortium name="The Broad Institute Genomics Platform"/>
            <consortium name="The Broad Institute Genome Sequencing Center for Infectious Disease"/>
            <person name="Neafsey D."/>
            <person name="Duraisingh M."/>
            <person name="Young S.K."/>
            <person name="Zeng Q."/>
            <person name="Gargeya S."/>
            <person name="Abouelleil A."/>
            <person name="Alvarado L."/>
            <person name="Chapman S.B."/>
            <person name="Gainer-Dewar J."/>
            <person name="Goldberg J."/>
            <person name="Griggs A."/>
            <person name="Gujja S."/>
            <person name="Hansen M."/>
            <person name="Howarth C."/>
            <person name="Imamovic A."/>
            <person name="Larimer J."/>
            <person name="Pearson M."/>
            <person name="Poon T.W."/>
            <person name="Priest M."/>
            <person name="Roberts A."/>
            <person name="Saif S."/>
            <person name="Shea T."/>
            <person name="Sykes S."/>
            <person name="Wortman J."/>
            <person name="Nusbaum C."/>
            <person name="Birren B."/>
        </authorList>
    </citation>
    <scope>NUCLEOTIDE SEQUENCE [LARGE SCALE GENOMIC DNA]</scope>
    <source>
        <strain evidence="6">nilgiri</strain>
    </source>
</reference>
<keyword evidence="2" id="KW-0472">Membrane</keyword>
<feature type="signal peptide" evidence="3">
    <location>
        <begin position="1"/>
        <end position="18"/>
    </location>
</feature>
<dbReference type="InterPro" id="IPR019111">
    <property type="entry name" value="PRESA_N"/>
</dbReference>